<dbReference type="Proteomes" id="UP001597297">
    <property type="component" value="Unassembled WGS sequence"/>
</dbReference>
<keyword evidence="6" id="KW-1185">Reference proteome</keyword>
<reference evidence="6" key="1">
    <citation type="journal article" date="2019" name="Int. J. Syst. Evol. Microbiol.">
        <title>The Global Catalogue of Microorganisms (GCM) 10K type strain sequencing project: providing services to taxonomists for standard genome sequencing and annotation.</title>
        <authorList>
            <consortium name="The Broad Institute Genomics Platform"/>
            <consortium name="The Broad Institute Genome Sequencing Center for Infectious Disease"/>
            <person name="Wu L."/>
            <person name="Ma J."/>
        </authorList>
    </citation>
    <scope>NUCLEOTIDE SEQUENCE [LARGE SCALE GENOMIC DNA]</scope>
    <source>
        <strain evidence="6">JCM 16545</strain>
    </source>
</reference>
<feature type="domain" description="DUF1585" evidence="2">
    <location>
        <begin position="784"/>
        <end position="852"/>
    </location>
</feature>
<evidence type="ECO:0000256" key="1">
    <source>
        <dbReference type="SAM" id="Coils"/>
    </source>
</evidence>
<protein>
    <submittedName>
        <fullName evidence="5">DUF1588 domain-containing protein</fullName>
    </submittedName>
</protein>
<evidence type="ECO:0000313" key="5">
    <source>
        <dbReference type="EMBL" id="MFD2276829.1"/>
    </source>
</evidence>
<name>A0ABW5E401_9BACT</name>
<dbReference type="Pfam" id="PF07624">
    <property type="entry name" value="PSD2"/>
    <property type="match status" value="1"/>
</dbReference>
<feature type="domain" description="DUF1588" evidence="3">
    <location>
        <begin position="666"/>
        <end position="760"/>
    </location>
</feature>
<evidence type="ECO:0000259" key="3">
    <source>
        <dbReference type="Pfam" id="PF07627"/>
    </source>
</evidence>
<evidence type="ECO:0000313" key="6">
    <source>
        <dbReference type="Proteomes" id="UP001597297"/>
    </source>
</evidence>
<dbReference type="EMBL" id="JBHUJC010000028">
    <property type="protein sequence ID" value="MFD2276829.1"/>
    <property type="molecule type" value="Genomic_DNA"/>
</dbReference>
<gene>
    <name evidence="5" type="ORF">ACFSQZ_10140</name>
</gene>
<evidence type="ECO:0000259" key="2">
    <source>
        <dbReference type="Pfam" id="PF07624"/>
    </source>
</evidence>
<dbReference type="InterPro" id="IPR013039">
    <property type="entry name" value="DUF1588"/>
</dbReference>
<keyword evidence="1" id="KW-0175">Coiled coil</keyword>
<comment type="caution">
    <text evidence="5">The sequence shown here is derived from an EMBL/GenBank/DDBJ whole genome shotgun (WGS) entry which is preliminary data.</text>
</comment>
<dbReference type="RefSeq" id="WP_377095258.1">
    <property type="nucleotide sequence ID" value="NZ_JBHSJM010000001.1"/>
</dbReference>
<feature type="domain" description="DUF1592" evidence="4">
    <location>
        <begin position="407"/>
        <end position="534"/>
    </location>
</feature>
<proteinExistence type="predicted"/>
<feature type="coiled-coil region" evidence="1">
    <location>
        <begin position="558"/>
        <end position="585"/>
    </location>
</feature>
<dbReference type="InterPro" id="IPR013042">
    <property type="entry name" value="DUF1592"/>
</dbReference>
<dbReference type="Pfam" id="PF07627">
    <property type="entry name" value="PSCyt3"/>
    <property type="match status" value="1"/>
</dbReference>
<accession>A0ABW5E401</accession>
<dbReference type="InterPro" id="IPR011478">
    <property type="entry name" value="DUF1585"/>
</dbReference>
<evidence type="ECO:0000259" key="4">
    <source>
        <dbReference type="Pfam" id="PF07631"/>
    </source>
</evidence>
<organism evidence="5 6">
    <name type="scientific">Rubritalea spongiae</name>
    <dbReference type="NCBI Taxonomy" id="430797"/>
    <lineage>
        <taxon>Bacteria</taxon>
        <taxon>Pseudomonadati</taxon>
        <taxon>Verrucomicrobiota</taxon>
        <taxon>Verrucomicrobiia</taxon>
        <taxon>Verrucomicrobiales</taxon>
        <taxon>Rubritaleaceae</taxon>
        <taxon>Rubritalea</taxon>
    </lineage>
</organism>
<dbReference type="Pfam" id="PF07631">
    <property type="entry name" value="PSD4"/>
    <property type="match status" value="1"/>
</dbReference>
<sequence length="856" mass="96535">MTALCWILCLTGIAVLPLRAEQAYIPGNALDREYEDYATNFLAYYCYDCHDDGITKADLNLLDLGPVDETNASIWKAIWAQLAIEEMPPKKEDQPEVLERLQFTDWIVSELERVMEDKGGFHAHREPKKANFVNHDLLFGNLPDGIQLEPTSSPKRIWRLTPSEHITRLNELINTEPEYDPKKPGLRTHGDAVSTNHGGELKLYFGVDRITHWEGGTVAYATAVKSVPVVFAAARSHGFENYAHFSSVNSAEATQILNKAGDILKYMAYGPGSLVKFPEQITDDVGTYHDVKPKGDIRGLPSSLIYSTKVIRPLTPVYELLKEPKMAYSDKEIREAINYLFEMLTFRPAKENEVDDYLDLVRETIAKVGSEDGLIMGLSAIFLDRDALFRPELGEGGVVDEHGRVMLQDWELGLALNHALSYIKPDEILRQAIVDGRMRTKEDVKREITRMLDDDSFRKPRVLQFFREYFDYDLGGYICKDEKAIQAAGVKTKSAALNKGMFRASASTDRLVELILAEDKEVLKELLTTQQVVASPNDSILFGKQNSPDDKAEVPKKLQKTIAKDAELMRQFKELEARKDELKVQYSEKGLSKEEKKELYRQFASASAKVKEFYSQIGGSRKQSHEGVTSANLNGPEISARVGYRSFGKGSLTPERKLATAPEGQRMGILTHPAWLVSHSDAMDNHAIHRGIWVRERLLGGGIPDVPITVDAQLPDEPGTTLRSRMRVTREKYCWSCHEKMDPLGLPFEMYNHIGLYREYELGEPVDASGEIIDSGDPALNGPVNDAIEMINKLVESERVEQVFVRHAFRYWMGRNETLHDGPVLQDAYRAYRDSGGSMKALITSLVTSDAFLYRK</sequence>